<dbReference type="AlphaFoldDB" id="A0A5A9NJC5"/>
<organism evidence="1 2">
    <name type="scientific">Triplophysa tibetana</name>
    <dbReference type="NCBI Taxonomy" id="1572043"/>
    <lineage>
        <taxon>Eukaryota</taxon>
        <taxon>Metazoa</taxon>
        <taxon>Chordata</taxon>
        <taxon>Craniata</taxon>
        <taxon>Vertebrata</taxon>
        <taxon>Euteleostomi</taxon>
        <taxon>Actinopterygii</taxon>
        <taxon>Neopterygii</taxon>
        <taxon>Teleostei</taxon>
        <taxon>Ostariophysi</taxon>
        <taxon>Cypriniformes</taxon>
        <taxon>Nemacheilidae</taxon>
        <taxon>Triplophysa</taxon>
    </lineage>
</organism>
<evidence type="ECO:0000313" key="2">
    <source>
        <dbReference type="Proteomes" id="UP000324632"/>
    </source>
</evidence>
<reference evidence="1 2" key="1">
    <citation type="journal article" date="2019" name="Mol. Ecol. Resour.">
        <title>Chromosome-level genome assembly of Triplophysa tibetana, a fish adapted to the harsh high-altitude environment of the Tibetan Plateau.</title>
        <authorList>
            <person name="Yang X."/>
            <person name="Liu H."/>
            <person name="Ma Z."/>
            <person name="Zou Y."/>
            <person name="Zou M."/>
            <person name="Mao Y."/>
            <person name="Li X."/>
            <person name="Wang H."/>
            <person name="Chen T."/>
            <person name="Wang W."/>
            <person name="Yang R."/>
        </authorList>
    </citation>
    <scope>NUCLEOTIDE SEQUENCE [LARGE SCALE GENOMIC DNA]</scope>
    <source>
        <strain evidence="1">TTIB1903HZAU</strain>
        <tissue evidence="1">Muscle</tissue>
    </source>
</reference>
<dbReference type="Proteomes" id="UP000324632">
    <property type="component" value="Chromosome 18"/>
</dbReference>
<proteinExistence type="predicted"/>
<gene>
    <name evidence="1" type="ORF">E1301_Tti023693</name>
</gene>
<dbReference type="SUPFAM" id="SSF50494">
    <property type="entry name" value="Trypsin-like serine proteases"/>
    <property type="match status" value="1"/>
</dbReference>
<accession>A0A5A9NJC5</accession>
<sequence length="269" mass="31164">MGSMLQKMGNFIKTKLRKNSINQNSRFDKKYKNNILKEFLNRFTIHFKGDEMFKEVINQLITEPGPICIEIGKIVPYENFISTWNYPCVIVIWSELKQTVQNVGLGSYVDRGYILTGSNVLENLDDCKILVFLPNQKNYLIYSAQCIGMIQNHGLAEIKLKGSLEPLRFIKRRTITNKFKINDVIYFYSLSSGDFKIITGKILPRPLDIKDFLDNEFLTSKPGFQIDIGGPVIFKIKHNCQIIGIYRGNYTHQSKTYGRFVIFPDFIFN</sequence>
<protein>
    <submittedName>
        <fullName evidence="1">Uncharacterized protein</fullName>
    </submittedName>
</protein>
<name>A0A5A9NJC5_9TELE</name>
<comment type="caution">
    <text evidence="1">The sequence shown here is derived from an EMBL/GenBank/DDBJ whole genome shotgun (WGS) entry which is preliminary data.</text>
</comment>
<dbReference type="InterPro" id="IPR009003">
    <property type="entry name" value="Peptidase_S1_PA"/>
</dbReference>
<dbReference type="EMBL" id="SOYY01000018">
    <property type="protein sequence ID" value="KAA0709039.1"/>
    <property type="molecule type" value="Genomic_DNA"/>
</dbReference>
<evidence type="ECO:0000313" key="1">
    <source>
        <dbReference type="EMBL" id="KAA0709039.1"/>
    </source>
</evidence>
<keyword evidence="2" id="KW-1185">Reference proteome</keyword>